<gene>
    <name evidence="2" type="ORF">OSTLU_9419</name>
</gene>
<dbReference type="OMA" id="MQTYYYV"/>
<dbReference type="Gramene" id="ABO96158">
    <property type="protein sequence ID" value="ABO96158"/>
    <property type="gene ID" value="OSTLU_9419"/>
</dbReference>
<dbReference type="AlphaFoldDB" id="A4RY40"/>
<name>A4RY40_OSTLU</name>
<dbReference type="RefSeq" id="XP_001417865.1">
    <property type="nucleotide sequence ID" value="XM_001417828.1"/>
</dbReference>
<comment type="similarity">
    <text evidence="1">Belongs to the ycf54 family.</text>
</comment>
<evidence type="ECO:0000313" key="2">
    <source>
        <dbReference type="EMBL" id="ABO96158.1"/>
    </source>
</evidence>
<dbReference type="Pfam" id="PF10674">
    <property type="entry name" value="Ycf54"/>
    <property type="match status" value="1"/>
</dbReference>
<protein>
    <submittedName>
        <fullName evidence="2">Uncharacterized protein</fullName>
    </submittedName>
</protein>
<proteinExistence type="inferred from homology"/>
<dbReference type="STRING" id="436017.A4RY40"/>
<sequence length="94" mass="11286">QVKQFYYCVANADFMLNDENNEHFPEILRERRRFFKEKSKPQDFWIVPNPAFLDAMPDVKKKIRQPCVAVVTTDKVWNDFVKLRMDRVYKGGVE</sequence>
<feature type="non-terminal residue" evidence="2">
    <location>
        <position position="1"/>
    </location>
</feature>
<accession>A4RY40</accession>
<dbReference type="InterPro" id="IPR038409">
    <property type="entry name" value="Ycf54-like_sf"/>
</dbReference>
<evidence type="ECO:0000313" key="3">
    <source>
        <dbReference type="Proteomes" id="UP000001568"/>
    </source>
</evidence>
<dbReference type="Gene3D" id="3.30.70.1860">
    <property type="entry name" value="Uncharacterised protein family Ycf54"/>
    <property type="match status" value="1"/>
</dbReference>
<keyword evidence="3" id="KW-1185">Reference proteome</keyword>
<dbReference type="HOGENOM" id="CLU_2194210_0_0_1"/>
<dbReference type="KEGG" id="olu:OSTLU_9419"/>
<reference evidence="2 3" key="1">
    <citation type="journal article" date="2007" name="Proc. Natl. Acad. Sci. U.S.A.">
        <title>The tiny eukaryote Ostreococcus provides genomic insights into the paradox of plankton speciation.</title>
        <authorList>
            <person name="Palenik B."/>
            <person name="Grimwood J."/>
            <person name="Aerts A."/>
            <person name="Rouze P."/>
            <person name="Salamov A."/>
            <person name="Putnam N."/>
            <person name="Dupont C."/>
            <person name="Jorgensen R."/>
            <person name="Derelle E."/>
            <person name="Rombauts S."/>
            <person name="Zhou K."/>
            <person name="Otillar R."/>
            <person name="Merchant S.S."/>
            <person name="Podell S."/>
            <person name="Gaasterland T."/>
            <person name="Napoli C."/>
            <person name="Gendler K."/>
            <person name="Manuell A."/>
            <person name="Tai V."/>
            <person name="Vallon O."/>
            <person name="Piganeau G."/>
            <person name="Jancek S."/>
            <person name="Heijde M."/>
            <person name="Jabbari K."/>
            <person name="Bowler C."/>
            <person name="Lohr M."/>
            <person name="Robbens S."/>
            <person name="Werner G."/>
            <person name="Dubchak I."/>
            <person name="Pazour G.J."/>
            <person name="Ren Q."/>
            <person name="Paulsen I."/>
            <person name="Delwiche C."/>
            <person name="Schmutz J."/>
            <person name="Rokhsar D."/>
            <person name="Van de Peer Y."/>
            <person name="Moreau H."/>
            <person name="Grigoriev I.V."/>
        </authorList>
    </citation>
    <scope>NUCLEOTIDE SEQUENCE [LARGE SCALE GENOMIC DNA]</scope>
    <source>
        <strain evidence="2 3">CCE9901</strain>
    </source>
</reference>
<dbReference type="EMBL" id="CP000585">
    <property type="protein sequence ID" value="ABO96158.1"/>
    <property type="molecule type" value="Genomic_DNA"/>
</dbReference>
<organism evidence="2 3">
    <name type="scientific">Ostreococcus lucimarinus (strain CCE9901)</name>
    <dbReference type="NCBI Taxonomy" id="436017"/>
    <lineage>
        <taxon>Eukaryota</taxon>
        <taxon>Viridiplantae</taxon>
        <taxon>Chlorophyta</taxon>
        <taxon>Mamiellophyceae</taxon>
        <taxon>Mamiellales</taxon>
        <taxon>Bathycoccaceae</taxon>
        <taxon>Ostreococcus</taxon>
    </lineage>
</organism>
<dbReference type="PANTHER" id="PTHR35319">
    <property type="match status" value="1"/>
</dbReference>
<dbReference type="eggNOG" id="ENOG502RY7F">
    <property type="taxonomic scope" value="Eukaryota"/>
</dbReference>
<feature type="non-terminal residue" evidence="2">
    <location>
        <position position="94"/>
    </location>
</feature>
<dbReference type="PANTHER" id="PTHR35319:SF2">
    <property type="entry name" value="YCF54"/>
    <property type="match status" value="1"/>
</dbReference>
<dbReference type="OrthoDB" id="5200at2759"/>
<dbReference type="Proteomes" id="UP000001568">
    <property type="component" value="Chromosome 5"/>
</dbReference>
<evidence type="ECO:0000256" key="1">
    <source>
        <dbReference type="ARBA" id="ARBA00043978"/>
    </source>
</evidence>
<dbReference type="GeneID" id="5002023"/>
<dbReference type="InterPro" id="IPR019616">
    <property type="entry name" value="Ycf54"/>
</dbReference>